<name>A0AA43ZGN5_9HYPH</name>
<dbReference type="NCBIfam" id="TIGR01537">
    <property type="entry name" value="portal_HK97"/>
    <property type="match status" value="1"/>
</dbReference>
<protein>
    <submittedName>
        <fullName evidence="1">Phage portal protein</fullName>
    </submittedName>
</protein>
<sequence length="423" mass="46589">MTNQQDLEKQRRLTLQDGKAWAGAFGTSNHAGKSVNLNTALQLSTVWACIRLTAQAVSCLPLSVFEKQANDDRVKVGNDENIAEVICDSPNQDQTPLEFWETKVAWMLATGNAYSEKVESTRRLLALQPIGSHDCHPVRRNDGELVYRVHDRGKTEDLPREKIFHLKGFGFGGDVGLSPIRFGAQTFGSAIAIEEASGRLFGAGLQASGVISATQRLDKGQREGIQEIMETFVGSSNAGKLMVLEAGLEYHRLALSPVDAQMLENHRFSIEEMCRWFGVPPIIIGHAAQGQTMWGSGVEQILLAWLTLGIDPICDRIEARIQKQLIRPTGNRRRYAEFNREALLQMDSTAKAAFLSTMTQNGLMTRNEGRAKLNLPRMDGGDVLTAQTNLAPLDKLGASTDGNSARAALRAWLSDQQDERTSK</sequence>
<reference evidence="1" key="1">
    <citation type="submission" date="2020-03" db="EMBL/GenBank/DDBJ databases">
        <title>Ferranicluibacter endophyticum gen. nov., sp. nov., a new genus isolated from Rubus ulmifolius Schott. stem.</title>
        <authorList>
            <person name="Roca-Couso R."/>
            <person name="Flores-Felix J.D."/>
            <person name="Igual J.M."/>
            <person name="Rivas R."/>
        </authorList>
    </citation>
    <scope>NUCLEOTIDE SEQUENCE</scope>
    <source>
        <strain evidence="1">CRRU44</strain>
    </source>
</reference>
<dbReference type="AlphaFoldDB" id="A0AA43ZGN5"/>
<dbReference type="InterPro" id="IPR006427">
    <property type="entry name" value="Portal_HK97"/>
</dbReference>
<accession>A0AA43ZGN5</accession>
<evidence type="ECO:0000313" key="1">
    <source>
        <dbReference type="EMBL" id="NHT77544.1"/>
    </source>
</evidence>
<evidence type="ECO:0000313" key="2">
    <source>
        <dbReference type="Proteomes" id="UP001155840"/>
    </source>
</evidence>
<organism evidence="1 2">
    <name type="scientific">Ferranicluibacter rubi</name>
    <dbReference type="NCBI Taxonomy" id="2715133"/>
    <lineage>
        <taxon>Bacteria</taxon>
        <taxon>Pseudomonadati</taxon>
        <taxon>Pseudomonadota</taxon>
        <taxon>Alphaproteobacteria</taxon>
        <taxon>Hyphomicrobiales</taxon>
        <taxon>Rhizobiaceae</taxon>
        <taxon>Ferranicluibacter</taxon>
    </lineage>
</organism>
<comment type="caution">
    <text evidence="1">The sequence shown here is derived from an EMBL/GenBank/DDBJ whole genome shotgun (WGS) entry which is preliminary data.</text>
</comment>
<proteinExistence type="predicted"/>
<keyword evidence="2" id="KW-1185">Reference proteome</keyword>
<gene>
    <name evidence="1" type="ORF">G8E10_17665</name>
</gene>
<dbReference type="InterPro" id="IPR006944">
    <property type="entry name" value="Phage/GTA_portal"/>
</dbReference>
<dbReference type="EMBL" id="JAANCM010000009">
    <property type="protein sequence ID" value="NHT77544.1"/>
    <property type="molecule type" value="Genomic_DNA"/>
</dbReference>
<dbReference type="Proteomes" id="UP001155840">
    <property type="component" value="Unassembled WGS sequence"/>
</dbReference>
<dbReference type="Pfam" id="PF04860">
    <property type="entry name" value="Phage_portal"/>
    <property type="match status" value="1"/>
</dbReference>